<evidence type="ECO:0000256" key="3">
    <source>
        <dbReference type="ARBA" id="ARBA00023141"/>
    </source>
</evidence>
<keyword evidence="3" id="KW-0028">Amino-acid biosynthesis</keyword>
<dbReference type="GO" id="GO:0019632">
    <property type="term" value="P:shikimate metabolic process"/>
    <property type="evidence" value="ECO:0007669"/>
    <property type="project" value="TreeGrafter"/>
</dbReference>
<dbReference type="GO" id="GO:0009423">
    <property type="term" value="P:chorismate biosynthetic process"/>
    <property type="evidence" value="ECO:0007669"/>
    <property type="project" value="TreeGrafter"/>
</dbReference>
<evidence type="ECO:0000256" key="1">
    <source>
        <dbReference type="ARBA" id="ARBA00004871"/>
    </source>
</evidence>
<keyword evidence="2 5" id="KW-0560">Oxidoreductase</keyword>
<keyword evidence="6" id="KW-1185">Reference proteome</keyword>
<keyword evidence="3" id="KW-0057">Aromatic amino acid biosynthesis</keyword>
<dbReference type="GO" id="GO:0005829">
    <property type="term" value="C:cytosol"/>
    <property type="evidence" value="ECO:0007669"/>
    <property type="project" value="TreeGrafter"/>
</dbReference>
<dbReference type="InterPro" id="IPR046346">
    <property type="entry name" value="Aminoacid_DH-like_N_sf"/>
</dbReference>
<organism evidence="5 6">
    <name type="scientific">Dysgonomonas hofstadii</name>
    <dbReference type="NCBI Taxonomy" id="637886"/>
    <lineage>
        <taxon>Bacteria</taxon>
        <taxon>Pseudomonadati</taxon>
        <taxon>Bacteroidota</taxon>
        <taxon>Bacteroidia</taxon>
        <taxon>Bacteroidales</taxon>
        <taxon>Dysgonomonadaceae</taxon>
        <taxon>Dysgonomonas</taxon>
    </lineage>
</organism>
<comment type="caution">
    <text evidence="5">The sequence shown here is derived from an EMBL/GenBank/DDBJ whole genome shotgun (WGS) entry which is preliminary data.</text>
</comment>
<dbReference type="SUPFAM" id="SSF53223">
    <property type="entry name" value="Aminoacid dehydrogenase-like, N-terminal domain"/>
    <property type="match status" value="1"/>
</dbReference>
<evidence type="ECO:0000313" key="5">
    <source>
        <dbReference type="EMBL" id="MBB4037368.1"/>
    </source>
</evidence>
<evidence type="ECO:0000256" key="2">
    <source>
        <dbReference type="ARBA" id="ARBA00023002"/>
    </source>
</evidence>
<dbReference type="Gene3D" id="3.40.50.10860">
    <property type="entry name" value="Leucine Dehydrogenase, chain A, domain 1"/>
    <property type="match status" value="1"/>
</dbReference>
<dbReference type="InterPro" id="IPR036291">
    <property type="entry name" value="NAD(P)-bd_dom_sf"/>
</dbReference>
<feature type="domain" description="Shikimate dehydrogenase substrate binding N-terminal" evidence="4">
    <location>
        <begin position="6"/>
        <end position="87"/>
    </location>
</feature>
<sequence>MDLYGIIGNPLTHSFSPKFFNEKFRVENIDAEYVKFEISDISLFPEIIKSHENLKGMNVTLPYKLQVMQYLDDFDPQAKDIGAINVIKIIRDGGNVKLKGYNSDIIGFQNSISPLINKEDHKKALILGTGGASKAVLKGLQNLGLEVTFVSRTSQPGMLTYAELDGNIMSEFKVIVNASPVGMYPKTEEAPDIPYELLSSKHLLYDLVYNPSETKFMRLGKENGAVVKNGEEMLVLQAVAAWKIWNR</sequence>
<dbReference type="EMBL" id="JACIEP010000013">
    <property type="protein sequence ID" value="MBB4037368.1"/>
    <property type="molecule type" value="Genomic_DNA"/>
</dbReference>
<dbReference type="AlphaFoldDB" id="A0A840CT98"/>
<dbReference type="PANTHER" id="PTHR21089">
    <property type="entry name" value="SHIKIMATE DEHYDROGENASE"/>
    <property type="match status" value="1"/>
</dbReference>
<dbReference type="SUPFAM" id="SSF51735">
    <property type="entry name" value="NAD(P)-binding Rossmann-fold domains"/>
    <property type="match status" value="1"/>
</dbReference>
<dbReference type="Pfam" id="PF08501">
    <property type="entry name" value="Shikimate_dh_N"/>
    <property type="match status" value="1"/>
</dbReference>
<protein>
    <submittedName>
        <fullName evidence="5">Shikimate dehydrogenase</fullName>
        <ecNumber evidence="5">1.1.1.25</ecNumber>
    </submittedName>
</protein>
<evidence type="ECO:0000313" key="6">
    <source>
        <dbReference type="Proteomes" id="UP000555103"/>
    </source>
</evidence>
<dbReference type="Gene3D" id="3.40.50.720">
    <property type="entry name" value="NAD(P)-binding Rossmann-like Domain"/>
    <property type="match status" value="1"/>
</dbReference>
<accession>A0A840CT98</accession>
<dbReference type="InterPro" id="IPR022893">
    <property type="entry name" value="Shikimate_DH_fam"/>
</dbReference>
<dbReference type="InterPro" id="IPR013708">
    <property type="entry name" value="Shikimate_DH-bd_N"/>
</dbReference>
<dbReference type="Proteomes" id="UP000555103">
    <property type="component" value="Unassembled WGS sequence"/>
</dbReference>
<dbReference type="EC" id="1.1.1.25" evidence="5"/>
<gene>
    <name evidence="5" type="ORF">GGR21_003285</name>
</gene>
<comment type="pathway">
    <text evidence="1">Metabolic intermediate biosynthesis; chorismate biosynthesis; chorismate from D-erythrose 4-phosphate and phosphoenolpyruvate: step 4/7.</text>
</comment>
<reference evidence="5 6" key="1">
    <citation type="submission" date="2020-08" db="EMBL/GenBank/DDBJ databases">
        <title>Genomic Encyclopedia of Type Strains, Phase IV (KMG-IV): sequencing the most valuable type-strain genomes for metagenomic binning, comparative biology and taxonomic classification.</title>
        <authorList>
            <person name="Goeker M."/>
        </authorList>
    </citation>
    <scope>NUCLEOTIDE SEQUENCE [LARGE SCALE GENOMIC DNA]</scope>
    <source>
        <strain evidence="5 6">DSM 104969</strain>
    </source>
</reference>
<dbReference type="GO" id="GO:0004764">
    <property type="term" value="F:shikimate 3-dehydrogenase (NADP+) activity"/>
    <property type="evidence" value="ECO:0007669"/>
    <property type="project" value="UniProtKB-EC"/>
</dbReference>
<dbReference type="PANTHER" id="PTHR21089:SF1">
    <property type="entry name" value="BIFUNCTIONAL 3-DEHYDROQUINATE DEHYDRATASE_SHIKIMATE DEHYDROGENASE, CHLOROPLASTIC"/>
    <property type="match status" value="1"/>
</dbReference>
<dbReference type="RefSeq" id="WP_183308211.1">
    <property type="nucleotide sequence ID" value="NZ_JACIEP010000013.1"/>
</dbReference>
<dbReference type="CDD" id="cd01065">
    <property type="entry name" value="NAD_bind_Shikimate_DH"/>
    <property type="match status" value="1"/>
</dbReference>
<name>A0A840CT98_9BACT</name>
<dbReference type="GO" id="GO:0050661">
    <property type="term" value="F:NADP binding"/>
    <property type="evidence" value="ECO:0007669"/>
    <property type="project" value="TreeGrafter"/>
</dbReference>
<dbReference type="GO" id="GO:0009073">
    <property type="term" value="P:aromatic amino acid family biosynthetic process"/>
    <property type="evidence" value="ECO:0007669"/>
    <property type="project" value="UniProtKB-KW"/>
</dbReference>
<proteinExistence type="predicted"/>
<evidence type="ECO:0000259" key="4">
    <source>
        <dbReference type="Pfam" id="PF08501"/>
    </source>
</evidence>